<comment type="catalytic activity">
    <reaction evidence="1">
        <text>Release of any N-terminal amino acid, including proline, that is linked to proline, even from a dipeptide or tripeptide.</text>
        <dbReference type="EC" id="3.4.11.9"/>
    </reaction>
</comment>
<dbReference type="RefSeq" id="WP_219318853.1">
    <property type="nucleotide sequence ID" value="NZ_JAHWYN010000022.1"/>
</dbReference>
<reference evidence="7 8" key="1">
    <citation type="submission" date="2021-07" db="EMBL/GenBank/DDBJ databases">
        <title>Flavobacterium sp. nov. isolated from sediment on the Taihu Lake.</title>
        <authorList>
            <person name="Qu J.-H."/>
        </authorList>
    </citation>
    <scope>NUCLEOTIDE SEQUENCE [LARGE SCALE GENOMIC DNA]</scope>
    <source>
        <strain evidence="7 8">NAS39</strain>
    </source>
</reference>
<keyword evidence="4" id="KW-0479">Metal-binding</keyword>
<dbReference type="Pfam" id="PF05195">
    <property type="entry name" value="AMP_N"/>
    <property type="match status" value="1"/>
</dbReference>
<keyword evidence="7" id="KW-0031">Aminopeptidase</keyword>
<dbReference type="CDD" id="cd01087">
    <property type="entry name" value="Prolidase"/>
    <property type="match status" value="1"/>
</dbReference>
<evidence type="ECO:0000256" key="1">
    <source>
        <dbReference type="ARBA" id="ARBA00001424"/>
    </source>
</evidence>
<accession>A0ABS6Y0B3</accession>
<keyword evidence="7" id="KW-0645">Protease</keyword>
<keyword evidence="5" id="KW-0378">Hydrolase</keyword>
<evidence type="ECO:0000256" key="5">
    <source>
        <dbReference type="ARBA" id="ARBA00022801"/>
    </source>
</evidence>
<evidence type="ECO:0000256" key="2">
    <source>
        <dbReference type="ARBA" id="ARBA00008766"/>
    </source>
</evidence>
<evidence type="ECO:0000313" key="8">
    <source>
        <dbReference type="Proteomes" id="UP000812031"/>
    </source>
</evidence>
<evidence type="ECO:0000256" key="4">
    <source>
        <dbReference type="ARBA" id="ARBA00022723"/>
    </source>
</evidence>
<feature type="domain" description="Aminopeptidase P N-terminal" evidence="6">
    <location>
        <begin position="6"/>
        <end position="140"/>
    </location>
</feature>
<dbReference type="PANTHER" id="PTHR43226">
    <property type="entry name" value="XAA-PRO AMINOPEPTIDASE 3"/>
    <property type="match status" value="1"/>
</dbReference>
<comment type="caution">
    <text evidence="7">The sequence shown here is derived from an EMBL/GenBank/DDBJ whole genome shotgun (WGS) entry which is preliminary data.</text>
</comment>
<dbReference type="InterPro" id="IPR007865">
    <property type="entry name" value="Aminopep_P_N"/>
</dbReference>
<organism evidence="7 8">
    <name type="scientific">Flavobacterium taihuense</name>
    <dbReference type="NCBI Taxonomy" id="2857508"/>
    <lineage>
        <taxon>Bacteria</taxon>
        <taxon>Pseudomonadati</taxon>
        <taxon>Bacteroidota</taxon>
        <taxon>Flavobacteriia</taxon>
        <taxon>Flavobacteriales</taxon>
        <taxon>Flavobacteriaceae</taxon>
        <taxon>Flavobacterium</taxon>
    </lineage>
</organism>
<name>A0ABS6Y0B3_9FLAO</name>
<dbReference type="InterPro" id="IPR000994">
    <property type="entry name" value="Pept_M24"/>
</dbReference>
<dbReference type="PANTHER" id="PTHR43226:SF4">
    <property type="entry name" value="XAA-PRO AMINOPEPTIDASE 3"/>
    <property type="match status" value="1"/>
</dbReference>
<evidence type="ECO:0000313" key="7">
    <source>
        <dbReference type="EMBL" id="MBW4362368.1"/>
    </source>
</evidence>
<dbReference type="Pfam" id="PF00557">
    <property type="entry name" value="Peptidase_M24"/>
    <property type="match status" value="1"/>
</dbReference>
<proteinExistence type="inferred from homology"/>
<protein>
    <recommendedName>
        <fullName evidence="3">Xaa-Pro aminopeptidase</fullName>
        <ecNumber evidence="3">3.4.11.9</ecNumber>
    </recommendedName>
</protein>
<sequence length="430" mass="49375">MRYDKINSSLFIENRQRFSEKLKNSSIAILTSNDVMPTNADDVMGFAQNNDLFYLTGIDQDETILVLYPHAFKQENREILFIKEVTEHSKIWDGDFLNKEEAFQISGIKNVKWIHEFEKTLQLFAFEADTFYLGHNEHIKRTTFEMTTRQDRMIQWCKEKYPLHQYDRVAKITRELRPIKLDEEVKLIKKATAISIQGFKNLLKAAKPNCKEYQLEAELIYEAIKNGGTRHAFKPIVASGKNACALHYNSNDGICKDGEMVLVDFGVCYGNYNSDTTRCFPVNGKFSSRQREVYQAVLNCLKEGSKLLKPGVLSSDYEIQMASLIEKELIGLGLLTLDEIVNQNPDAPAYKKYFMHGTAHHLGLDIHDVGLYSRPFEKGMVLTCEPGIYIREEGIGCRLENDYLLTEDGNINLSEGMPIEMDEIELLMKQ</sequence>
<dbReference type="EMBL" id="JAHWYN010000022">
    <property type="protein sequence ID" value="MBW4362368.1"/>
    <property type="molecule type" value="Genomic_DNA"/>
</dbReference>
<evidence type="ECO:0000259" key="6">
    <source>
        <dbReference type="SMART" id="SM01011"/>
    </source>
</evidence>
<keyword evidence="8" id="KW-1185">Reference proteome</keyword>
<dbReference type="Proteomes" id="UP000812031">
    <property type="component" value="Unassembled WGS sequence"/>
</dbReference>
<evidence type="ECO:0000256" key="3">
    <source>
        <dbReference type="ARBA" id="ARBA00012574"/>
    </source>
</evidence>
<dbReference type="GO" id="GO:0004177">
    <property type="term" value="F:aminopeptidase activity"/>
    <property type="evidence" value="ECO:0007669"/>
    <property type="project" value="UniProtKB-KW"/>
</dbReference>
<dbReference type="SMART" id="SM01011">
    <property type="entry name" value="AMP_N"/>
    <property type="match status" value="1"/>
</dbReference>
<gene>
    <name evidence="7" type="ORF">KZH69_17915</name>
</gene>
<dbReference type="EC" id="3.4.11.9" evidence="3"/>
<comment type="similarity">
    <text evidence="2">Belongs to the peptidase M24B family.</text>
</comment>
<dbReference type="InterPro" id="IPR052433">
    <property type="entry name" value="X-Pro_dipept-like"/>
</dbReference>